<keyword evidence="5 13" id="KW-0493">Microtubule</keyword>
<proteinExistence type="inferred from homology"/>
<feature type="repeat" description="WD" evidence="14">
    <location>
        <begin position="156"/>
        <end position="190"/>
    </location>
</feature>
<keyword evidence="1 13" id="KW-0813">Transport</keyword>
<dbReference type="GO" id="GO:0005874">
    <property type="term" value="C:microtubule"/>
    <property type="evidence" value="ECO:0007669"/>
    <property type="project" value="UniProtKB-KW"/>
</dbReference>
<dbReference type="GO" id="GO:0051301">
    <property type="term" value="P:cell division"/>
    <property type="evidence" value="ECO:0007669"/>
    <property type="project" value="UniProtKB-KW"/>
</dbReference>
<evidence type="ECO:0000256" key="14">
    <source>
        <dbReference type="PROSITE-ProRule" id="PRU00221"/>
    </source>
</evidence>
<dbReference type="PROSITE" id="PS50294">
    <property type="entry name" value="WD_REPEATS_REGION"/>
    <property type="match status" value="5"/>
</dbReference>
<name>A0A0F7ZFJ2_9HYPO</name>
<dbReference type="GO" id="GO:0048188">
    <property type="term" value="C:Set1C/COMPASS complex"/>
    <property type="evidence" value="ECO:0007669"/>
    <property type="project" value="TreeGrafter"/>
</dbReference>
<dbReference type="Pfam" id="PF24951">
    <property type="entry name" value="LisH_PAC1"/>
    <property type="match status" value="1"/>
</dbReference>
<comment type="subcellular location">
    <subcellularLocation>
        <location evidence="13">Cytoplasm</location>
        <location evidence="13">Cytoskeleton</location>
    </subcellularLocation>
    <subcellularLocation>
        <location evidence="13">Cytoplasm</location>
        <location evidence="13">Cytoskeleton</location>
        <location evidence="13">Spindle pole</location>
    </subcellularLocation>
    <text evidence="13">Localizes to the plus ends of microtubules at the hyphal tip and the mitotic spindle poles.</text>
</comment>
<evidence type="ECO:0000256" key="2">
    <source>
        <dbReference type="ARBA" id="ARBA00022490"/>
    </source>
</evidence>
<organism evidence="16 17">
    <name type="scientific">Hirsutella minnesotensis 3608</name>
    <dbReference type="NCBI Taxonomy" id="1043627"/>
    <lineage>
        <taxon>Eukaryota</taxon>
        <taxon>Fungi</taxon>
        <taxon>Dikarya</taxon>
        <taxon>Ascomycota</taxon>
        <taxon>Pezizomycotina</taxon>
        <taxon>Sordariomycetes</taxon>
        <taxon>Hypocreomycetidae</taxon>
        <taxon>Hypocreales</taxon>
        <taxon>Ophiocordycipitaceae</taxon>
        <taxon>Hirsutella</taxon>
    </lineage>
</organism>
<dbReference type="PIRSF" id="PIRSF037647">
    <property type="entry name" value="Dynein_regulator_Lis1"/>
    <property type="match status" value="1"/>
</dbReference>
<comment type="function">
    <text evidence="13">Positively regulates the activity of the minus-end directed microtubule motor protein dynein. May enhance dynein-mediated microtubule sliding by targeting dynein to the microtubule plus end. Required for nuclear migration during vegetative growth as well as development. Required for retrograde early endosome (EE) transport from the hyphal tip. Required for localization of dynein to the mitotic spindle poles. Recruits additional proteins to the dynein complex at SPBs.</text>
</comment>
<accession>A0A0F7ZFJ2</accession>
<dbReference type="EMBL" id="KQ030743">
    <property type="protein sequence ID" value="KJZ69236.1"/>
    <property type="molecule type" value="Genomic_DNA"/>
</dbReference>
<evidence type="ECO:0000256" key="6">
    <source>
        <dbReference type="ARBA" id="ARBA00022737"/>
    </source>
</evidence>
<evidence type="ECO:0000259" key="15">
    <source>
        <dbReference type="Pfam" id="PF24951"/>
    </source>
</evidence>
<dbReference type="OrthoDB" id="10264588at2759"/>
<evidence type="ECO:0000256" key="9">
    <source>
        <dbReference type="ARBA" id="ARBA00023212"/>
    </source>
</evidence>
<evidence type="ECO:0000256" key="8">
    <source>
        <dbReference type="ARBA" id="ARBA00023054"/>
    </source>
</evidence>
<comment type="function">
    <text evidence="12">Involved in mitochondrial fission. Acts as an adapter protein required to form mitochondrial fission complexes. Formation of these complexes is required to promote constriction and fission of the mitochondrial compartment at a late step in mitochondrial division.</text>
</comment>
<evidence type="ECO:0000256" key="4">
    <source>
        <dbReference type="ARBA" id="ARBA00022618"/>
    </source>
</evidence>
<evidence type="ECO:0000256" key="12">
    <source>
        <dbReference type="ARBA" id="ARBA00043913"/>
    </source>
</evidence>
<evidence type="ECO:0000256" key="3">
    <source>
        <dbReference type="ARBA" id="ARBA00022574"/>
    </source>
</evidence>
<dbReference type="Gene3D" id="1.20.960.30">
    <property type="match status" value="1"/>
</dbReference>
<dbReference type="InterPro" id="IPR020472">
    <property type="entry name" value="WD40_PAC1"/>
</dbReference>
<keyword evidence="9 13" id="KW-0206">Cytoskeleton</keyword>
<dbReference type="Pfam" id="PF00400">
    <property type="entry name" value="WD40"/>
    <property type="match status" value="6"/>
</dbReference>
<comment type="domain">
    <text evidence="13">Dimerization mediated by the LisH domain may be required to activate dynein.</text>
</comment>
<dbReference type="PRINTS" id="PR00320">
    <property type="entry name" value="GPROTEINBRPT"/>
</dbReference>
<dbReference type="HAMAP" id="MF_03141">
    <property type="entry name" value="lis1"/>
    <property type="match status" value="1"/>
</dbReference>
<dbReference type="InterPro" id="IPR037190">
    <property type="entry name" value="LIS1_N"/>
</dbReference>
<keyword evidence="2 13" id="KW-0963">Cytoplasm</keyword>
<dbReference type="PROSITE" id="PS50896">
    <property type="entry name" value="LISH"/>
    <property type="match status" value="1"/>
</dbReference>
<feature type="repeat" description="WD" evidence="14">
    <location>
        <begin position="201"/>
        <end position="242"/>
    </location>
</feature>
<keyword evidence="17" id="KW-1185">Reference proteome</keyword>
<dbReference type="CDD" id="cd00200">
    <property type="entry name" value="WD40"/>
    <property type="match status" value="1"/>
</dbReference>
<keyword evidence="3 14" id="KW-0853">WD repeat</keyword>
<feature type="repeat" description="WD" evidence="14">
    <location>
        <begin position="243"/>
        <end position="284"/>
    </location>
</feature>
<dbReference type="InterPro" id="IPR001680">
    <property type="entry name" value="WD40_rpt"/>
</dbReference>
<keyword evidence="10 13" id="KW-0131">Cell cycle</keyword>
<dbReference type="PROSITE" id="PS50082">
    <property type="entry name" value="WD_REPEATS_2"/>
    <property type="match status" value="6"/>
</dbReference>
<comment type="similarity">
    <text evidence="13">Belongs to the WD repeat LIS1/nudF family.</text>
</comment>
<dbReference type="AlphaFoldDB" id="A0A0F7ZFJ2"/>
<keyword evidence="6" id="KW-0677">Repeat</keyword>
<evidence type="ECO:0000256" key="11">
    <source>
        <dbReference type="ARBA" id="ARBA00038415"/>
    </source>
</evidence>
<feature type="repeat" description="WD" evidence="14">
    <location>
        <begin position="347"/>
        <end position="382"/>
    </location>
</feature>
<dbReference type="Proteomes" id="UP000054481">
    <property type="component" value="Unassembled WGS sequence"/>
</dbReference>
<dbReference type="SMART" id="SM00320">
    <property type="entry name" value="WD40"/>
    <property type="match status" value="7"/>
</dbReference>
<keyword evidence="7 13" id="KW-0498">Mitosis</keyword>
<evidence type="ECO:0000256" key="7">
    <source>
        <dbReference type="ARBA" id="ARBA00022776"/>
    </source>
</evidence>
<dbReference type="GO" id="GO:0000922">
    <property type="term" value="C:spindle pole"/>
    <property type="evidence" value="ECO:0007669"/>
    <property type="project" value="UniProtKB-SubCell"/>
</dbReference>
<reference evidence="16 17" key="1">
    <citation type="journal article" date="2014" name="Genome Biol. Evol.">
        <title>Comparative genomics and transcriptomics analyses reveal divergent lifestyle features of nematode endoparasitic fungus Hirsutella minnesotensis.</title>
        <authorList>
            <person name="Lai Y."/>
            <person name="Liu K."/>
            <person name="Zhang X."/>
            <person name="Zhang X."/>
            <person name="Li K."/>
            <person name="Wang N."/>
            <person name="Shu C."/>
            <person name="Wu Y."/>
            <person name="Wang C."/>
            <person name="Bushley K.E."/>
            <person name="Xiang M."/>
            <person name="Liu X."/>
        </authorList>
    </citation>
    <scope>NUCLEOTIDE SEQUENCE [LARGE SCALE GENOMIC DNA]</scope>
    <source>
        <strain evidence="16 17">3608</strain>
    </source>
</reference>
<dbReference type="InterPro" id="IPR017252">
    <property type="entry name" value="Dynein_regulator_LIS1"/>
</dbReference>
<dbReference type="GO" id="GO:0051012">
    <property type="term" value="P:microtubule sliding"/>
    <property type="evidence" value="ECO:0007669"/>
    <property type="project" value="UniProtKB-UniRule"/>
</dbReference>
<feature type="repeat" description="WD" evidence="14">
    <location>
        <begin position="114"/>
        <end position="155"/>
    </location>
</feature>
<dbReference type="GO" id="GO:0042393">
    <property type="term" value="F:histone binding"/>
    <property type="evidence" value="ECO:0007669"/>
    <property type="project" value="TreeGrafter"/>
</dbReference>
<evidence type="ECO:0000313" key="17">
    <source>
        <dbReference type="Proteomes" id="UP000054481"/>
    </source>
</evidence>
<dbReference type="InterPro" id="IPR056795">
    <property type="entry name" value="PAC1-like_LisH-like_dom"/>
</dbReference>
<dbReference type="GO" id="GO:0005875">
    <property type="term" value="C:microtubule associated complex"/>
    <property type="evidence" value="ECO:0007669"/>
    <property type="project" value="UniProtKB-UniRule"/>
</dbReference>
<dbReference type="PANTHER" id="PTHR22847">
    <property type="entry name" value="WD40 REPEAT PROTEIN"/>
    <property type="match status" value="1"/>
</dbReference>
<dbReference type="GO" id="GO:0000132">
    <property type="term" value="P:establishment of mitotic spindle orientation"/>
    <property type="evidence" value="ECO:0007669"/>
    <property type="project" value="UniProtKB-UniRule"/>
</dbReference>
<dbReference type="SUPFAM" id="SSF109925">
    <property type="entry name" value="Lissencephaly-1 protein (Lis-1, PAF-AH alpha) N-terminal domain"/>
    <property type="match status" value="1"/>
</dbReference>
<comment type="subunit">
    <text evidence="13">Self-associates. Interacts with NDL1 and dynein.</text>
</comment>
<dbReference type="InterPro" id="IPR006594">
    <property type="entry name" value="LisH"/>
</dbReference>
<dbReference type="InterPro" id="IPR019775">
    <property type="entry name" value="WD40_repeat_CS"/>
</dbReference>
<evidence type="ECO:0000256" key="1">
    <source>
        <dbReference type="ARBA" id="ARBA00022448"/>
    </source>
</evidence>
<evidence type="ECO:0000256" key="13">
    <source>
        <dbReference type="HAMAP-Rule" id="MF_03141"/>
    </source>
</evidence>
<evidence type="ECO:0000256" key="5">
    <source>
        <dbReference type="ARBA" id="ARBA00022701"/>
    </source>
</evidence>
<comment type="similarity">
    <text evidence="11">Belongs to the WD repeat MDV1/CAF4 family.</text>
</comment>
<dbReference type="GO" id="GO:0070840">
    <property type="term" value="F:dynein complex binding"/>
    <property type="evidence" value="ECO:0007669"/>
    <property type="project" value="UniProtKB-UniRule"/>
</dbReference>
<dbReference type="Gene3D" id="2.130.10.10">
    <property type="entry name" value="YVTN repeat-like/Quinoprotein amine dehydrogenase"/>
    <property type="match status" value="1"/>
</dbReference>
<protein>
    <recommendedName>
        <fullName evidence="13">Nuclear distribution protein PAC1</fullName>
    </recommendedName>
    <alternativeName>
        <fullName evidence="13">Lissencephaly-1 homolog</fullName>
        <shortName evidence="13">LIS-1</shortName>
    </alternativeName>
    <alternativeName>
        <fullName evidence="13">nudF homolog</fullName>
    </alternativeName>
</protein>
<dbReference type="SUPFAM" id="SSF50978">
    <property type="entry name" value="WD40 repeat-like"/>
    <property type="match status" value="1"/>
</dbReference>
<feature type="repeat" description="WD" evidence="14">
    <location>
        <begin position="324"/>
        <end position="340"/>
    </location>
</feature>
<evidence type="ECO:0000313" key="16">
    <source>
        <dbReference type="EMBL" id="KJZ69236.1"/>
    </source>
</evidence>
<dbReference type="GO" id="GO:0005737">
    <property type="term" value="C:cytoplasm"/>
    <property type="evidence" value="ECO:0007669"/>
    <property type="project" value="UniProtKB-UniRule"/>
</dbReference>
<dbReference type="PROSITE" id="PS00678">
    <property type="entry name" value="WD_REPEATS_1"/>
    <property type="match status" value="3"/>
</dbReference>
<dbReference type="PANTHER" id="PTHR22847:SF637">
    <property type="entry name" value="WD REPEAT DOMAIN 5B"/>
    <property type="match status" value="1"/>
</dbReference>
<gene>
    <name evidence="13" type="primary">PAC1</name>
    <name evidence="13" type="synonym">LIS1</name>
    <name evidence="16" type="ORF">HIM_11375</name>
</gene>
<keyword evidence="8 13" id="KW-0175">Coiled coil</keyword>
<evidence type="ECO:0000256" key="10">
    <source>
        <dbReference type="ARBA" id="ARBA00023306"/>
    </source>
</evidence>
<keyword evidence="4 13" id="KW-0132">Cell division</keyword>
<sequence>MEATRSQVLTGRQADELHKAVISYLSANGLSQAADALRTELDCGGAAYDEGALRKYEMLLEKKWAVVVRLEKKILELEAHGLKLQREVDSLQTSTVSEREPLTWLPSPPARHTLESHQSTVNCLAFHPIFTTIASGSEDRTIKIWDWEFGELERTIKGHTEAVKAVDFGGPRSRVLLASCSTDSTIKLWDPANDYKNIRTLQGHEHSISAVRFVPSGNLLVSASGDSTIKVWDSNTGFCVKTLTAHTGWVRDVYPSSDGHFLVSAGNDRTVRLWNLMTSENTHTLSGHEHVIQCCAFAPSSSYPYLAKWAGLKTKPSPSSTVEYMATGSRDKTIKLWDLSGRCFATLHGHDNWVSAILFHPGGRYLLSVADDKTLRYWDLTNRGECVMVHRGLHPQFITCMRWALRADDYNKVGSGSLDPQNGEVTPVPQQIRCVIATGSMDATVKIFSQ</sequence>
<feature type="domain" description="PAC1-like LisH-like dimerisation" evidence="15">
    <location>
        <begin position="12"/>
        <end position="44"/>
    </location>
</feature>
<dbReference type="InterPro" id="IPR036322">
    <property type="entry name" value="WD40_repeat_dom_sf"/>
</dbReference>
<dbReference type="InterPro" id="IPR015943">
    <property type="entry name" value="WD40/YVTN_repeat-like_dom_sf"/>
</dbReference>
<dbReference type="FunFam" id="2.130.10.10:FF:000342">
    <property type="entry name" value="Nuclear distribution protein PAC1"/>
    <property type="match status" value="1"/>
</dbReference>